<feature type="domain" description="Ig-like" evidence="5">
    <location>
        <begin position="241"/>
        <end position="330"/>
    </location>
</feature>
<dbReference type="InterPro" id="IPR036179">
    <property type="entry name" value="Ig-like_dom_sf"/>
</dbReference>
<reference evidence="6" key="1">
    <citation type="journal article" date="2014" name="Nat. Commun.">
        <title>The rainbow trout genome provides novel insights into evolution after whole-genome duplication in vertebrates.</title>
        <authorList>
            <person name="Berthelot C."/>
            <person name="Brunet F."/>
            <person name="Chalopin D."/>
            <person name="Juanchich A."/>
            <person name="Bernard M."/>
            <person name="Noel B."/>
            <person name="Bento P."/>
            <person name="Da Silva C."/>
            <person name="Labadie K."/>
            <person name="Alberti A."/>
            <person name="Aury J.M."/>
            <person name="Louis A."/>
            <person name="Dehais P."/>
            <person name="Bardou P."/>
            <person name="Montfort J."/>
            <person name="Klopp C."/>
            <person name="Cabau C."/>
            <person name="Gaspin C."/>
            <person name="Thorgaard G.H."/>
            <person name="Boussaha M."/>
            <person name="Quillet E."/>
            <person name="Guyomard R."/>
            <person name="Galiana D."/>
            <person name="Bobe J."/>
            <person name="Volff J.N."/>
            <person name="Genet C."/>
            <person name="Wincker P."/>
            <person name="Jaillon O."/>
            <person name="Roest Crollius H."/>
            <person name="Guiguen Y."/>
        </authorList>
    </citation>
    <scope>NUCLEOTIDE SEQUENCE [LARGE SCALE GENOMIC DNA]</scope>
</reference>
<evidence type="ECO:0000313" key="6">
    <source>
        <dbReference type="EMBL" id="CDQ65450.1"/>
    </source>
</evidence>
<dbReference type="PaxDb" id="8022-A0A060WLH5"/>
<name>A0A060WLH5_ONCMY</name>
<dbReference type="FunFam" id="2.60.40.10:FF:000022">
    <property type="entry name" value="Cardiac titin"/>
    <property type="match status" value="3"/>
</dbReference>
<organism evidence="6 7">
    <name type="scientific">Oncorhynchus mykiss</name>
    <name type="common">Rainbow trout</name>
    <name type="synonym">Salmo gairdneri</name>
    <dbReference type="NCBI Taxonomy" id="8022"/>
    <lineage>
        <taxon>Eukaryota</taxon>
        <taxon>Metazoa</taxon>
        <taxon>Chordata</taxon>
        <taxon>Craniata</taxon>
        <taxon>Vertebrata</taxon>
        <taxon>Euteleostomi</taxon>
        <taxon>Actinopterygii</taxon>
        <taxon>Neopterygii</taxon>
        <taxon>Teleostei</taxon>
        <taxon>Protacanthopterygii</taxon>
        <taxon>Salmoniformes</taxon>
        <taxon>Salmonidae</taxon>
        <taxon>Salmoninae</taxon>
        <taxon>Oncorhynchus</taxon>
    </lineage>
</organism>
<evidence type="ECO:0000259" key="5">
    <source>
        <dbReference type="PROSITE" id="PS50835"/>
    </source>
</evidence>
<proteinExistence type="predicted"/>
<dbReference type="InterPro" id="IPR013098">
    <property type="entry name" value="Ig_I-set"/>
</dbReference>
<dbReference type="STRING" id="8022.A0A060WLH5"/>
<protein>
    <recommendedName>
        <fullName evidence="5">Ig-like domain-containing protein</fullName>
    </recommendedName>
</protein>
<sequence length="352" mass="38601">MEVSNRVGKDQCSCSVTVLGLFCSLCFFHNYDLRNHKNVIMKTVIFPSTDRVLPPSFTKNLKKVDGNIGNNITMESKVSGSQPMSISWYKDDKEITSGQKYQLEMKETTATLGITQIEKCDEGVYTCRATNSAGFKESSGTLCVKEPPIFTLKPDNQDVVPGSTVVLKSAFTGSAPFTIKWFREDKEITTRGASFIKKDASSSFLELHSVKPSDSANYTCQVANDAGKVAHSAVLFVKEPPQFSMRLEPLKLVKNGQPLTLTCKVTGSPVINVKWLKNETEITSNDKCRLSFTDSVASLDIVNCSVDDSGDYVCVASSDAGSDHCGSTVTVKGVYSVFTFTVYLYYVIVCVE</sequence>
<dbReference type="GO" id="GO:0043005">
    <property type="term" value="C:neuron projection"/>
    <property type="evidence" value="ECO:0007669"/>
    <property type="project" value="TreeGrafter"/>
</dbReference>
<keyword evidence="1" id="KW-0732">Signal</keyword>
<dbReference type="SMART" id="SM00408">
    <property type="entry name" value="IGc2"/>
    <property type="match status" value="3"/>
</dbReference>
<accession>A0A060WLH5</accession>
<evidence type="ECO:0000256" key="2">
    <source>
        <dbReference type="ARBA" id="ARBA00022737"/>
    </source>
</evidence>
<evidence type="ECO:0000256" key="3">
    <source>
        <dbReference type="ARBA" id="ARBA00023157"/>
    </source>
</evidence>
<dbReference type="InterPro" id="IPR051170">
    <property type="entry name" value="Neural/epithelial_adhesion"/>
</dbReference>
<reference evidence="6" key="2">
    <citation type="submission" date="2014-03" db="EMBL/GenBank/DDBJ databases">
        <authorList>
            <person name="Genoscope - CEA"/>
        </authorList>
    </citation>
    <scope>NUCLEOTIDE SEQUENCE</scope>
</reference>
<feature type="domain" description="Ig-like" evidence="5">
    <location>
        <begin position="148"/>
        <end position="236"/>
    </location>
</feature>
<dbReference type="PANTHER" id="PTHR12231:SF253">
    <property type="entry name" value="DPR-INTERACTING PROTEIN ETA, ISOFORM B-RELATED"/>
    <property type="match status" value="1"/>
</dbReference>
<dbReference type="AlphaFoldDB" id="A0A060WLH5"/>
<keyword evidence="4" id="KW-0393">Immunoglobulin domain</keyword>
<keyword evidence="3" id="KW-1015">Disulfide bond</keyword>
<dbReference type="PANTHER" id="PTHR12231">
    <property type="entry name" value="CTX-RELATED TYPE I TRANSMEMBRANE PROTEIN"/>
    <property type="match status" value="1"/>
</dbReference>
<evidence type="ECO:0000256" key="4">
    <source>
        <dbReference type="ARBA" id="ARBA00023319"/>
    </source>
</evidence>
<evidence type="ECO:0000313" key="7">
    <source>
        <dbReference type="Proteomes" id="UP000193380"/>
    </source>
</evidence>
<dbReference type="SUPFAM" id="SSF48726">
    <property type="entry name" value="Immunoglobulin"/>
    <property type="match status" value="3"/>
</dbReference>
<feature type="domain" description="Ig-like" evidence="5">
    <location>
        <begin position="55"/>
        <end position="143"/>
    </location>
</feature>
<dbReference type="InterPro" id="IPR003599">
    <property type="entry name" value="Ig_sub"/>
</dbReference>
<dbReference type="Pfam" id="PF07679">
    <property type="entry name" value="I-set"/>
    <property type="match status" value="3"/>
</dbReference>
<gene>
    <name evidence="6" type="ORF">GSONMT00073227001</name>
</gene>
<dbReference type="Proteomes" id="UP000193380">
    <property type="component" value="Unassembled WGS sequence"/>
</dbReference>
<dbReference type="InterPro" id="IPR003598">
    <property type="entry name" value="Ig_sub2"/>
</dbReference>
<evidence type="ECO:0000256" key="1">
    <source>
        <dbReference type="ARBA" id="ARBA00022729"/>
    </source>
</evidence>
<dbReference type="Gene3D" id="2.60.40.10">
    <property type="entry name" value="Immunoglobulins"/>
    <property type="match status" value="3"/>
</dbReference>
<dbReference type="PROSITE" id="PS50835">
    <property type="entry name" value="IG_LIKE"/>
    <property type="match status" value="3"/>
</dbReference>
<dbReference type="SMART" id="SM00409">
    <property type="entry name" value="IG"/>
    <property type="match status" value="3"/>
</dbReference>
<dbReference type="InterPro" id="IPR007110">
    <property type="entry name" value="Ig-like_dom"/>
</dbReference>
<dbReference type="CDD" id="cd00096">
    <property type="entry name" value="Ig"/>
    <property type="match status" value="2"/>
</dbReference>
<dbReference type="EMBL" id="FR904507">
    <property type="protein sequence ID" value="CDQ65450.1"/>
    <property type="molecule type" value="Genomic_DNA"/>
</dbReference>
<dbReference type="InterPro" id="IPR013783">
    <property type="entry name" value="Ig-like_fold"/>
</dbReference>
<keyword evidence="2" id="KW-0677">Repeat</keyword>